<dbReference type="Proteomes" id="UP000028999">
    <property type="component" value="Unassembled WGS sequence"/>
</dbReference>
<evidence type="ECO:0000256" key="2">
    <source>
        <dbReference type="ARBA" id="ARBA00022737"/>
    </source>
</evidence>
<keyword evidence="4" id="KW-1185">Reference proteome</keyword>
<accession>A0A078JRR3</accession>
<evidence type="ECO:0000313" key="3">
    <source>
        <dbReference type="EMBL" id="CDY68326.1"/>
    </source>
</evidence>
<dbReference type="PANTHER" id="PTHR11017">
    <property type="entry name" value="LEUCINE-RICH REPEAT-CONTAINING PROTEIN"/>
    <property type="match status" value="1"/>
</dbReference>
<evidence type="ECO:0000256" key="1">
    <source>
        <dbReference type="ARBA" id="ARBA00022614"/>
    </source>
</evidence>
<gene>
    <name evidence="3" type="primary">BnaAnng26880D</name>
    <name evidence="3" type="ORF">GSBRNA2T00073464001</name>
</gene>
<protein>
    <submittedName>
        <fullName evidence="3">BnaAnng26880D protein</fullName>
    </submittedName>
</protein>
<dbReference type="InterPro" id="IPR011713">
    <property type="entry name" value="Leu-rich_rpt_3"/>
</dbReference>
<dbReference type="AlphaFoldDB" id="A0A078JRR3"/>
<proteinExistence type="predicted"/>
<dbReference type="SUPFAM" id="SSF52058">
    <property type="entry name" value="L domain-like"/>
    <property type="match status" value="1"/>
</dbReference>
<dbReference type="EMBL" id="LK037180">
    <property type="protein sequence ID" value="CDY68326.1"/>
    <property type="molecule type" value="Genomic_DNA"/>
</dbReference>
<sequence>MHSLLQQMGREIVKKQSLEEPGKQQFLWETTEIIELLQEETATAKVIGIVLRTSNGEEIQISKSAFEGLTSLQFLSVDCRTLCIPEGLNCFPNKLRFIHWHRCPLRFWPSKFSGKFLVELIMPKSNFEKLWEGIQVRTFIIILVLYCV</sequence>
<dbReference type="Pfam" id="PF07725">
    <property type="entry name" value="LRR_3"/>
    <property type="match status" value="1"/>
</dbReference>
<keyword evidence="1" id="KW-0433">Leucine-rich repeat</keyword>
<dbReference type="PANTHER" id="PTHR11017:SF333">
    <property type="entry name" value="ADP-RIBOSYL CYCLASE_CYCLIC ADP-RIBOSE HYDROLASE-RELATED"/>
    <property type="match status" value="1"/>
</dbReference>
<keyword evidence="2" id="KW-0677">Repeat</keyword>
<dbReference type="InterPro" id="IPR044974">
    <property type="entry name" value="Disease_R_plants"/>
</dbReference>
<dbReference type="Gene3D" id="3.80.10.10">
    <property type="entry name" value="Ribonuclease Inhibitor"/>
    <property type="match status" value="1"/>
</dbReference>
<dbReference type="Gramene" id="CDY68326">
    <property type="protein sequence ID" value="CDY68326"/>
    <property type="gene ID" value="GSBRNA2T00073464001"/>
</dbReference>
<reference evidence="3 4" key="1">
    <citation type="journal article" date="2014" name="Science">
        <title>Plant genetics. Early allopolyploid evolution in the post-Neolithic Brassica napus oilseed genome.</title>
        <authorList>
            <person name="Chalhoub B."/>
            <person name="Denoeud F."/>
            <person name="Liu S."/>
            <person name="Parkin I.A."/>
            <person name="Tang H."/>
            <person name="Wang X."/>
            <person name="Chiquet J."/>
            <person name="Belcram H."/>
            <person name="Tong C."/>
            <person name="Samans B."/>
            <person name="Correa M."/>
            <person name="Da Silva C."/>
            <person name="Just J."/>
            <person name="Falentin C."/>
            <person name="Koh C.S."/>
            <person name="Le Clainche I."/>
            <person name="Bernard M."/>
            <person name="Bento P."/>
            <person name="Noel B."/>
            <person name="Labadie K."/>
            <person name="Alberti A."/>
            <person name="Charles M."/>
            <person name="Arnaud D."/>
            <person name="Guo H."/>
            <person name="Daviaud C."/>
            <person name="Alamery S."/>
            <person name="Jabbari K."/>
            <person name="Zhao M."/>
            <person name="Edger P.P."/>
            <person name="Chelaifa H."/>
            <person name="Tack D."/>
            <person name="Lassalle G."/>
            <person name="Mestiri I."/>
            <person name="Schnel N."/>
            <person name="Le Paslier M.C."/>
            <person name="Fan G."/>
            <person name="Renault V."/>
            <person name="Bayer P.E."/>
            <person name="Golicz A.A."/>
            <person name="Manoli S."/>
            <person name="Lee T.H."/>
            <person name="Thi V.H."/>
            <person name="Chalabi S."/>
            <person name="Hu Q."/>
            <person name="Fan C."/>
            <person name="Tollenaere R."/>
            <person name="Lu Y."/>
            <person name="Battail C."/>
            <person name="Shen J."/>
            <person name="Sidebottom C.H."/>
            <person name="Wang X."/>
            <person name="Canaguier A."/>
            <person name="Chauveau A."/>
            <person name="Berard A."/>
            <person name="Deniot G."/>
            <person name="Guan M."/>
            <person name="Liu Z."/>
            <person name="Sun F."/>
            <person name="Lim Y.P."/>
            <person name="Lyons E."/>
            <person name="Town C.D."/>
            <person name="Bancroft I."/>
            <person name="Wang X."/>
            <person name="Meng J."/>
            <person name="Ma J."/>
            <person name="Pires J.C."/>
            <person name="King G.J."/>
            <person name="Brunel D."/>
            <person name="Delourme R."/>
            <person name="Renard M."/>
            <person name="Aury J.M."/>
            <person name="Adams K.L."/>
            <person name="Batley J."/>
            <person name="Snowdon R.J."/>
            <person name="Tost J."/>
            <person name="Edwards D."/>
            <person name="Zhou Y."/>
            <person name="Hua W."/>
            <person name="Sharpe A.G."/>
            <person name="Paterson A.H."/>
            <person name="Guan C."/>
            <person name="Wincker P."/>
        </authorList>
    </citation>
    <scope>NUCLEOTIDE SEQUENCE [LARGE SCALE GENOMIC DNA]</scope>
    <source>
        <strain evidence="4">cv. Darmor-bzh</strain>
    </source>
</reference>
<dbReference type="PaxDb" id="3708-A0A078JRR3"/>
<name>A0A078JRR3_BRANA</name>
<organism evidence="3 4">
    <name type="scientific">Brassica napus</name>
    <name type="common">Rape</name>
    <dbReference type="NCBI Taxonomy" id="3708"/>
    <lineage>
        <taxon>Eukaryota</taxon>
        <taxon>Viridiplantae</taxon>
        <taxon>Streptophyta</taxon>
        <taxon>Embryophyta</taxon>
        <taxon>Tracheophyta</taxon>
        <taxon>Spermatophyta</taxon>
        <taxon>Magnoliopsida</taxon>
        <taxon>eudicotyledons</taxon>
        <taxon>Gunneridae</taxon>
        <taxon>Pentapetalae</taxon>
        <taxon>rosids</taxon>
        <taxon>malvids</taxon>
        <taxon>Brassicales</taxon>
        <taxon>Brassicaceae</taxon>
        <taxon>Brassiceae</taxon>
        <taxon>Brassica</taxon>
    </lineage>
</organism>
<dbReference type="GO" id="GO:0006952">
    <property type="term" value="P:defense response"/>
    <property type="evidence" value="ECO:0007669"/>
    <property type="project" value="InterPro"/>
</dbReference>
<evidence type="ECO:0000313" key="4">
    <source>
        <dbReference type="Proteomes" id="UP000028999"/>
    </source>
</evidence>
<dbReference type="InterPro" id="IPR032675">
    <property type="entry name" value="LRR_dom_sf"/>
</dbReference>